<accession>A0A7S1XBD5</accession>
<comment type="catalytic activity">
    <reaction evidence="9">
        <text>L-isoleucine + 2-oxoglutarate = (S)-3-methyl-2-oxopentanoate + L-glutamate</text>
        <dbReference type="Rhea" id="RHEA:24801"/>
        <dbReference type="ChEBI" id="CHEBI:16810"/>
        <dbReference type="ChEBI" id="CHEBI:29985"/>
        <dbReference type="ChEBI" id="CHEBI:35146"/>
        <dbReference type="ChEBI" id="CHEBI:58045"/>
        <dbReference type="EC" id="2.6.1.42"/>
    </reaction>
</comment>
<keyword evidence="9" id="KW-0100">Branched-chain amino acid biosynthesis</keyword>
<keyword evidence="5 8" id="KW-0663">Pyridoxal phosphate</keyword>
<dbReference type="Pfam" id="PF01063">
    <property type="entry name" value="Aminotran_4"/>
    <property type="match status" value="1"/>
</dbReference>
<proteinExistence type="inferred from homology"/>
<dbReference type="InterPro" id="IPR043131">
    <property type="entry name" value="BCAT-like_N"/>
</dbReference>
<evidence type="ECO:0000256" key="9">
    <source>
        <dbReference type="RuleBase" id="RU004517"/>
    </source>
</evidence>
<dbReference type="EC" id="2.6.1.42" evidence="9"/>
<organism evidence="10">
    <name type="scientific">Tetraselmis chuii</name>
    <dbReference type="NCBI Taxonomy" id="63592"/>
    <lineage>
        <taxon>Eukaryota</taxon>
        <taxon>Viridiplantae</taxon>
        <taxon>Chlorophyta</taxon>
        <taxon>core chlorophytes</taxon>
        <taxon>Chlorodendrophyceae</taxon>
        <taxon>Chlorodendrales</taxon>
        <taxon>Chlorodendraceae</taxon>
        <taxon>Tetraselmis</taxon>
    </lineage>
</organism>
<dbReference type="EMBL" id="HBGG01040668">
    <property type="protein sequence ID" value="CAD9223614.1"/>
    <property type="molecule type" value="Transcribed_RNA"/>
</dbReference>
<dbReference type="GO" id="GO:0009082">
    <property type="term" value="P:branched-chain amino acid biosynthetic process"/>
    <property type="evidence" value="ECO:0007669"/>
    <property type="project" value="UniProtKB-KW"/>
</dbReference>
<evidence type="ECO:0000256" key="1">
    <source>
        <dbReference type="ARBA" id="ARBA00001933"/>
    </source>
</evidence>
<evidence type="ECO:0000256" key="3">
    <source>
        <dbReference type="ARBA" id="ARBA00022576"/>
    </source>
</evidence>
<dbReference type="PANTHER" id="PTHR42825:SF2">
    <property type="entry name" value="BRANCHED-CHAIN-AMINO-ACID AMINOTRANSFERASE 3, CHLOROPLASTIC-RELATED"/>
    <property type="match status" value="1"/>
</dbReference>
<dbReference type="InterPro" id="IPR005786">
    <property type="entry name" value="B_amino_transII"/>
</dbReference>
<evidence type="ECO:0000256" key="8">
    <source>
        <dbReference type="RuleBase" id="RU004516"/>
    </source>
</evidence>
<gene>
    <name evidence="10" type="ORF">TCHU04912_LOCUS20974</name>
</gene>
<comment type="catalytic activity">
    <reaction evidence="9">
        <text>L-leucine + 2-oxoglutarate = 4-methyl-2-oxopentanoate + L-glutamate</text>
        <dbReference type="Rhea" id="RHEA:18321"/>
        <dbReference type="ChEBI" id="CHEBI:16810"/>
        <dbReference type="ChEBI" id="CHEBI:17865"/>
        <dbReference type="ChEBI" id="CHEBI:29985"/>
        <dbReference type="ChEBI" id="CHEBI:57427"/>
        <dbReference type="EC" id="2.6.1.42"/>
    </reaction>
</comment>
<dbReference type="Gene3D" id="3.30.470.10">
    <property type="match status" value="1"/>
</dbReference>
<dbReference type="GO" id="GO:0004084">
    <property type="term" value="F:branched-chain-amino-acid transaminase activity"/>
    <property type="evidence" value="ECO:0007669"/>
    <property type="project" value="UniProtKB-EC"/>
</dbReference>
<evidence type="ECO:0000256" key="2">
    <source>
        <dbReference type="ARBA" id="ARBA00009320"/>
    </source>
</evidence>
<dbReference type="InterPro" id="IPR043132">
    <property type="entry name" value="BCAT-like_C"/>
</dbReference>
<dbReference type="InterPro" id="IPR018300">
    <property type="entry name" value="Aminotrans_IV_CS"/>
</dbReference>
<keyword evidence="9" id="KW-0028">Amino-acid biosynthesis</keyword>
<protein>
    <recommendedName>
        <fullName evidence="9">Branched-chain-amino-acid aminotransferase</fullName>
        <ecNumber evidence="9">2.6.1.42</ecNumber>
    </recommendedName>
</protein>
<dbReference type="InterPro" id="IPR036038">
    <property type="entry name" value="Aminotransferase-like"/>
</dbReference>
<dbReference type="NCBIfam" id="NF009897">
    <property type="entry name" value="PRK13357.1"/>
    <property type="match status" value="1"/>
</dbReference>
<dbReference type="GO" id="GO:0008652">
    <property type="term" value="P:amino acid biosynthetic process"/>
    <property type="evidence" value="ECO:0007669"/>
    <property type="project" value="UniProtKB-KW"/>
</dbReference>
<comment type="cofactor">
    <cofactor evidence="1 8">
        <name>pyridoxal 5'-phosphate</name>
        <dbReference type="ChEBI" id="CHEBI:597326"/>
    </cofactor>
</comment>
<dbReference type="InterPro" id="IPR001544">
    <property type="entry name" value="Aminotrans_IV"/>
</dbReference>
<evidence type="ECO:0000256" key="7">
    <source>
        <dbReference type="RuleBase" id="RU004106"/>
    </source>
</evidence>
<dbReference type="AlphaFoldDB" id="A0A7S1XBD5"/>
<evidence type="ECO:0000256" key="5">
    <source>
        <dbReference type="ARBA" id="ARBA00022898"/>
    </source>
</evidence>
<dbReference type="CDD" id="cd01557">
    <property type="entry name" value="BCAT_beta_family"/>
    <property type="match status" value="1"/>
</dbReference>
<dbReference type="InterPro" id="IPR033939">
    <property type="entry name" value="BCAT_family"/>
</dbReference>
<keyword evidence="3 9" id="KW-0032">Aminotransferase</keyword>
<dbReference type="PIRSF" id="PIRSF006468">
    <property type="entry name" value="BCAT1"/>
    <property type="match status" value="1"/>
</dbReference>
<comment type="catalytic activity">
    <reaction evidence="9">
        <text>L-valine + 2-oxoglutarate = 3-methyl-2-oxobutanoate + L-glutamate</text>
        <dbReference type="Rhea" id="RHEA:24813"/>
        <dbReference type="ChEBI" id="CHEBI:11851"/>
        <dbReference type="ChEBI" id="CHEBI:16810"/>
        <dbReference type="ChEBI" id="CHEBI:29985"/>
        <dbReference type="ChEBI" id="CHEBI:57762"/>
        <dbReference type="EC" id="2.6.1.42"/>
    </reaction>
</comment>
<reference evidence="10" key="1">
    <citation type="submission" date="2021-01" db="EMBL/GenBank/DDBJ databases">
        <authorList>
            <person name="Corre E."/>
            <person name="Pelletier E."/>
            <person name="Niang G."/>
            <person name="Scheremetjew M."/>
            <person name="Finn R."/>
            <person name="Kale V."/>
            <person name="Holt S."/>
            <person name="Cochrane G."/>
            <person name="Meng A."/>
            <person name="Brown T."/>
            <person name="Cohen L."/>
        </authorList>
    </citation>
    <scope>NUCLEOTIDE SEQUENCE</scope>
    <source>
        <strain evidence="10">PLY429</strain>
    </source>
</reference>
<feature type="modified residue" description="N6-(pyridoxal phosphate)lysine" evidence="6">
    <location>
        <position position="238"/>
    </location>
</feature>
<evidence type="ECO:0000256" key="4">
    <source>
        <dbReference type="ARBA" id="ARBA00022679"/>
    </source>
</evidence>
<comment type="similarity">
    <text evidence="2 7">Belongs to the class-IV pyridoxal-phosphate-dependent aminotransferase family.</text>
</comment>
<dbReference type="PROSITE" id="PS00770">
    <property type="entry name" value="AA_TRANSFER_CLASS_4"/>
    <property type="match status" value="1"/>
</dbReference>
<sequence length="392" mass="40981">MAALVSVRASGGGWLRRMAAVVHPGGAAGLSTSAVALRADPQVAEGAGPPTPQPRQGMDWGSLRFDESHIGETMFKSTWRAGGEWEGDTQAFGPLTLPPTAHVLNYGQSIFEGLKAYRTAKGRIVLFRPDSNAARMATGASRMMMPSVPQDFFMNAVSKTVEANADLVPPMGAGSLYLRPLLIGSGSVLGVKPATEYTFLVYCVAVGPYFKGGKMAPIHLKVAEGTHRAVAGGTGSTKCAGNYASGLAHTVAAQAAGFNDVVYLDAATGQNLEEVSACNVFSVKGRTIQTPPLSGTILPGVTRDSVLQLARARGYEVAERPLPVRTALTSDEMFTSGTAVVVAPVASLSYQGAKTVFNGGDAGPVTQELYHALVSIQNEQADDPFGWVHPVC</sequence>
<keyword evidence="4 9" id="KW-0808">Transferase</keyword>
<dbReference type="PANTHER" id="PTHR42825">
    <property type="entry name" value="AMINO ACID AMINOTRANSFERASE"/>
    <property type="match status" value="1"/>
</dbReference>
<dbReference type="NCBIfam" id="TIGR01123">
    <property type="entry name" value="ilvE_II"/>
    <property type="match status" value="1"/>
</dbReference>
<dbReference type="Gene3D" id="3.20.10.10">
    <property type="entry name" value="D-amino Acid Aminotransferase, subunit A, domain 2"/>
    <property type="match status" value="1"/>
</dbReference>
<name>A0A7S1XBD5_9CHLO</name>
<dbReference type="SUPFAM" id="SSF56752">
    <property type="entry name" value="D-aminoacid aminotransferase-like PLP-dependent enzymes"/>
    <property type="match status" value="1"/>
</dbReference>
<evidence type="ECO:0000313" key="10">
    <source>
        <dbReference type="EMBL" id="CAD9223614.1"/>
    </source>
</evidence>
<evidence type="ECO:0000256" key="6">
    <source>
        <dbReference type="PIRSR" id="PIRSR006468-1"/>
    </source>
</evidence>